<dbReference type="EMBL" id="JAZBJZ010000064">
    <property type="protein sequence ID" value="MEE3718124.1"/>
    <property type="molecule type" value="Genomic_DNA"/>
</dbReference>
<feature type="transmembrane region" description="Helical" evidence="1">
    <location>
        <begin position="25"/>
        <end position="45"/>
    </location>
</feature>
<keyword evidence="1" id="KW-0472">Membrane</keyword>
<dbReference type="RefSeq" id="WP_330484555.1">
    <property type="nucleotide sequence ID" value="NZ_JAZBJZ010000064.1"/>
</dbReference>
<sequence>MNNSPFILACSGPGAMFAIQQSITIGYFCAVFGGVATIAIAYNFLQTRRVRFTLPVAGLLMLVHPAWTVSAIHGDCGYFKREVSYVLTAIFAGLLIRVVGK</sequence>
<feature type="transmembrane region" description="Helical" evidence="1">
    <location>
        <begin position="52"/>
        <end position="71"/>
    </location>
</feature>
<evidence type="ECO:0000313" key="3">
    <source>
        <dbReference type="Proteomes" id="UP001333818"/>
    </source>
</evidence>
<evidence type="ECO:0000256" key="1">
    <source>
        <dbReference type="SAM" id="Phobius"/>
    </source>
</evidence>
<reference evidence="2" key="1">
    <citation type="submission" date="2024-01" db="EMBL/GenBank/DDBJ databases">
        <title>Bank of Algae and Cyanobacteria of the Azores (BACA) strain genomes.</title>
        <authorList>
            <person name="Luz R."/>
            <person name="Cordeiro R."/>
            <person name="Fonseca A."/>
            <person name="Goncalves V."/>
        </authorList>
    </citation>
    <scope>NUCLEOTIDE SEQUENCE</scope>
    <source>
        <strain evidence="2">BACA0141</strain>
    </source>
</reference>
<dbReference type="Proteomes" id="UP001333818">
    <property type="component" value="Unassembled WGS sequence"/>
</dbReference>
<protein>
    <submittedName>
        <fullName evidence="2">Uncharacterized protein</fullName>
    </submittedName>
</protein>
<dbReference type="AlphaFoldDB" id="A0AAW9Q2N5"/>
<accession>A0AAW9Q2N5</accession>
<name>A0AAW9Q2N5_9CYAN</name>
<evidence type="ECO:0000313" key="2">
    <source>
        <dbReference type="EMBL" id="MEE3718124.1"/>
    </source>
</evidence>
<keyword evidence="1" id="KW-1133">Transmembrane helix</keyword>
<feature type="transmembrane region" description="Helical" evidence="1">
    <location>
        <begin position="83"/>
        <end position="100"/>
    </location>
</feature>
<organism evidence="2 3">
    <name type="scientific">Tumidithrix elongata BACA0141</name>
    <dbReference type="NCBI Taxonomy" id="2716417"/>
    <lineage>
        <taxon>Bacteria</taxon>
        <taxon>Bacillati</taxon>
        <taxon>Cyanobacteriota</taxon>
        <taxon>Cyanophyceae</taxon>
        <taxon>Pseudanabaenales</taxon>
        <taxon>Pseudanabaenaceae</taxon>
        <taxon>Tumidithrix</taxon>
        <taxon>Tumidithrix elongata</taxon>
    </lineage>
</organism>
<gene>
    <name evidence="2" type="ORF">V2H45_15395</name>
</gene>
<keyword evidence="1" id="KW-0812">Transmembrane</keyword>
<comment type="caution">
    <text evidence="2">The sequence shown here is derived from an EMBL/GenBank/DDBJ whole genome shotgun (WGS) entry which is preliminary data.</text>
</comment>
<proteinExistence type="predicted"/>
<keyword evidence="3" id="KW-1185">Reference proteome</keyword>